<accession>A0A5A8E2P5</accession>
<dbReference type="EMBL" id="VLTL01000003">
    <property type="protein sequence ID" value="KAA0172076.1"/>
    <property type="molecule type" value="Genomic_DNA"/>
</dbReference>
<protein>
    <submittedName>
        <fullName evidence="2">Uncharacterized protein</fullName>
    </submittedName>
</protein>
<reference evidence="2 3" key="1">
    <citation type="submission" date="2019-07" db="EMBL/GenBank/DDBJ databases">
        <title>Genomes of Cafeteria roenbergensis.</title>
        <authorList>
            <person name="Fischer M.G."/>
            <person name="Hackl T."/>
            <person name="Roman M."/>
        </authorList>
    </citation>
    <scope>NUCLEOTIDE SEQUENCE [LARGE SCALE GENOMIC DNA]</scope>
    <source>
        <strain evidence="2 3">RCC970-E3</strain>
    </source>
</reference>
<evidence type="ECO:0000256" key="1">
    <source>
        <dbReference type="SAM" id="MobiDB-lite"/>
    </source>
</evidence>
<evidence type="ECO:0000313" key="2">
    <source>
        <dbReference type="EMBL" id="KAA0172076.1"/>
    </source>
</evidence>
<gene>
    <name evidence="2" type="ORF">FNF28_00393</name>
</gene>
<dbReference type="AlphaFoldDB" id="A0A5A8E2P5"/>
<organism evidence="2 3">
    <name type="scientific">Cafeteria roenbergensis</name>
    <name type="common">Marine flagellate</name>
    <dbReference type="NCBI Taxonomy" id="33653"/>
    <lineage>
        <taxon>Eukaryota</taxon>
        <taxon>Sar</taxon>
        <taxon>Stramenopiles</taxon>
        <taxon>Bigyra</taxon>
        <taxon>Opalozoa</taxon>
        <taxon>Bicosoecida</taxon>
        <taxon>Cafeteriaceae</taxon>
        <taxon>Cafeteria</taxon>
    </lineage>
</organism>
<feature type="region of interest" description="Disordered" evidence="1">
    <location>
        <begin position="51"/>
        <end position="82"/>
    </location>
</feature>
<evidence type="ECO:0000313" key="3">
    <source>
        <dbReference type="Proteomes" id="UP000324907"/>
    </source>
</evidence>
<sequence>MILALRAERCFTGEEARVVRLMQLFADVDVGCRLEWLRSRAREALGKDVQVVEASSTEPSGSREVQEHRIRVSLSKPRPGASESAVGSIMAEFYLAETAADVRDEALDVLVQACDAAWEAGRSQAAFRSEAELAADDGPRPSSPIPRDVFMPSDVAAATDTPSTEATLGRGLDVRSQVLRPMDLGLLTRGVALPSLIHAPLDADARVRRRGVLVLGALAEQARSDGAIGPQLASLVNLLLVRHQWTPELAAAVAADAMEQAGASSAERAAPRDPWKRGSAGHTRVPGLLRAAAPWLLSGTRVQQLDLAGRAGSHAREEAVNAADELLRHAACPDQSNDAAVLAAGLIARLLARSLPDNDGSGAARLVSALANCVSSPRDGDVRSIGLRAAARLAATGDGNLAMVDWEGSSLWTSEGRLAKIVTAPV</sequence>
<dbReference type="Proteomes" id="UP000324907">
    <property type="component" value="Unassembled WGS sequence"/>
</dbReference>
<proteinExistence type="predicted"/>
<comment type="caution">
    <text evidence="2">The sequence shown here is derived from an EMBL/GenBank/DDBJ whole genome shotgun (WGS) entry which is preliminary data.</text>
</comment>
<name>A0A5A8E2P5_CAFRO</name>